<sequence length="38" mass="4475">MSWLMHTPSSHILQILIKSLWITLCLGRTRVWWIPVTG</sequence>
<evidence type="ECO:0000313" key="1">
    <source>
        <dbReference type="EMBL" id="MBW87870.1"/>
    </source>
</evidence>
<accession>A0A2P2J360</accession>
<dbReference type="EMBL" id="GGEC01007387">
    <property type="protein sequence ID" value="MBW87870.1"/>
    <property type="molecule type" value="Transcribed_RNA"/>
</dbReference>
<reference evidence="1" key="1">
    <citation type="submission" date="2018-02" db="EMBL/GenBank/DDBJ databases">
        <title>Rhizophora mucronata_Transcriptome.</title>
        <authorList>
            <person name="Meera S.P."/>
            <person name="Sreeshan A."/>
            <person name="Augustine A."/>
        </authorList>
    </citation>
    <scope>NUCLEOTIDE SEQUENCE</scope>
    <source>
        <tissue evidence="1">Leaf</tissue>
    </source>
</reference>
<proteinExistence type="predicted"/>
<organism evidence="1">
    <name type="scientific">Rhizophora mucronata</name>
    <name type="common">Asiatic mangrove</name>
    <dbReference type="NCBI Taxonomy" id="61149"/>
    <lineage>
        <taxon>Eukaryota</taxon>
        <taxon>Viridiplantae</taxon>
        <taxon>Streptophyta</taxon>
        <taxon>Embryophyta</taxon>
        <taxon>Tracheophyta</taxon>
        <taxon>Spermatophyta</taxon>
        <taxon>Magnoliopsida</taxon>
        <taxon>eudicotyledons</taxon>
        <taxon>Gunneridae</taxon>
        <taxon>Pentapetalae</taxon>
        <taxon>rosids</taxon>
        <taxon>fabids</taxon>
        <taxon>Malpighiales</taxon>
        <taxon>Rhizophoraceae</taxon>
        <taxon>Rhizophora</taxon>
    </lineage>
</organism>
<protein>
    <submittedName>
        <fullName evidence="1">Uncharacterized protein</fullName>
    </submittedName>
</protein>
<name>A0A2P2J360_RHIMU</name>
<dbReference type="AlphaFoldDB" id="A0A2P2J360"/>